<evidence type="ECO:0000256" key="6">
    <source>
        <dbReference type="ARBA" id="ARBA00023306"/>
    </source>
</evidence>
<dbReference type="PANTHER" id="PTHR45629">
    <property type="entry name" value="SNF2/RAD54 FAMILY MEMBER"/>
    <property type="match status" value="1"/>
</dbReference>
<dbReference type="Proteomes" id="UP000694941">
    <property type="component" value="Unplaced"/>
</dbReference>
<dbReference type="SMART" id="SM00487">
    <property type="entry name" value="DEXDc"/>
    <property type="match status" value="1"/>
</dbReference>
<keyword evidence="12" id="KW-1185">Reference proteome</keyword>
<evidence type="ECO:0000256" key="1">
    <source>
        <dbReference type="ARBA" id="ARBA00011467"/>
    </source>
</evidence>
<keyword evidence="6" id="KW-0131">Cell cycle</keyword>
<feature type="region of interest" description="Disordered" evidence="9">
    <location>
        <begin position="69"/>
        <end position="104"/>
    </location>
</feature>
<evidence type="ECO:0000259" key="11">
    <source>
        <dbReference type="PROSITE" id="PS51194"/>
    </source>
</evidence>
<evidence type="ECO:0000256" key="2">
    <source>
        <dbReference type="ARBA" id="ARBA00015341"/>
    </source>
</evidence>
<dbReference type="Gene3D" id="3.40.50.300">
    <property type="entry name" value="P-loop containing nucleotide triphosphate hydrolases"/>
    <property type="match status" value="1"/>
</dbReference>
<dbReference type="SMART" id="SM00490">
    <property type="entry name" value="HELICc"/>
    <property type="match status" value="1"/>
</dbReference>
<dbReference type="InterPro" id="IPR049730">
    <property type="entry name" value="SNF2/RAD54-like_C"/>
</dbReference>
<dbReference type="Pfam" id="PF00271">
    <property type="entry name" value="Helicase_C"/>
    <property type="match status" value="1"/>
</dbReference>
<reference evidence="13" key="1">
    <citation type="submission" date="2025-08" db="UniProtKB">
        <authorList>
            <consortium name="RefSeq"/>
        </authorList>
    </citation>
    <scope>IDENTIFICATION</scope>
    <source>
        <tissue evidence="13">Muscle</tissue>
    </source>
</reference>
<accession>A0ABM1BA78</accession>
<evidence type="ECO:0000313" key="12">
    <source>
        <dbReference type="Proteomes" id="UP000694941"/>
    </source>
</evidence>
<dbReference type="Gene3D" id="3.40.50.10810">
    <property type="entry name" value="Tandem AAA-ATPase domain"/>
    <property type="match status" value="1"/>
</dbReference>
<dbReference type="Pfam" id="PF00176">
    <property type="entry name" value="SNF2-rel_dom"/>
    <property type="match status" value="1"/>
</dbReference>
<dbReference type="PROSITE" id="PS51192">
    <property type="entry name" value="HELICASE_ATP_BIND_1"/>
    <property type="match status" value="1"/>
</dbReference>
<comment type="subunit">
    <text evidence="1">Interacts (via N-terminus) with spn-A/Rad51.</text>
</comment>
<dbReference type="InterPro" id="IPR038718">
    <property type="entry name" value="SNF2-like_sf"/>
</dbReference>
<feature type="domain" description="Helicase ATP-binding" evidence="10">
    <location>
        <begin position="293"/>
        <end position="460"/>
    </location>
</feature>
<evidence type="ECO:0000256" key="7">
    <source>
        <dbReference type="ARBA" id="ARBA00024776"/>
    </source>
</evidence>
<feature type="non-terminal residue" evidence="13">
    <location>
        <position position="1"/>
    </location>
</feature>
<feature type="domain" description="Helicase C-terminal" evidence="11">
    <location>
        <begin position="626"/>
        <end position="789"/>
    </location>
</feature>
<keyword evidence="4" id="KW-0498">Mitosis</keyword>
<comment type="function">
    <text evidence="7">Involved in mitotic DNA repair and meiotic recombination. Functions in the recombinational DNA repair pathway. Essential for interhomolog gene conversion (GC), but may have a less important role in intersister GC than spn-A/Rad51. In the presence of DNA, spn-A/Rad51 enhances the ATPase activity of okr/Rad54.</text>
</comment>
<evidence type="ECO:0000256" key="3">
    <source>
        <dbReference type="ARBA" id="ARBA00022618"/>
    </source>
</evidence>
<dbReference type="InterPro" id="IPR050496">
    <property type="entry name" value="SNF2_RAD54_helicase_repair"/>
</dbReference>
<dbReference type="SUPFAM" id="SSF52540">
    <property type="entry name" value="P-loop containing nucleoside triphosphate hydrolases"/>
    <property type="match status" value="2"/>
</dbReference>
<dbReference type="InterPro" id="IPR000330">
    <property type="entry name" value="SNF2_N"/>
</dbReference>
<keyword evidence="5" id="KW-0378">Hydrolase</keyword>
<evidence type="ECO:0000313" key="13">
    <source>
        <dbReference type="RefSeq" id="XP_013777941.1"/>
    </source>
</evidence>
<dbReference type="RefSeq" id="XP_013777941.1">
    <property type="nucleotide sequence ID" value="XM_013922487.2"/>
</dbReference>
<name>A0ABM1BA78_LIMPO</name>
<dbReference type="PROSITE" id="PS51194">
    <property type="entry name" value="HELICASE_CTER"/>
    <property type="match status" value="1"/>
</dbReference>
<organism evidence="12 13">
    <name type="scientific">Limulus polyphemus</name>
    <name type="common">Atlantic horseshoe crab</name>
    <dbReference type="NCBI Taxonomy" id="6850"/>
    <lineage>
        <taxon>Eukaryota</taxon>
        <taxon>Metazoa</taxon>
        <taxon>Ecdysozoa</taxon>
        <taxon>Arthropoda</taxon>
        <taxon>Chelicerata</taxon>
        <taxon>Merostomata</taxon>
        <taxon>Xiphosura</taxon>
        <taxon>Limulidae</taxon>
        <taxon>Limulus</taxon>
    </lineage>
</organism>
<evidence type="ECO:0000256" key="9">
    <source>
        <dbReference type="SAM" id="MobiDB-lite"/>
    </source>
</evidence>
<proteinExistence type="predicted"/>
<dbReference type="GeneID" id="106462551"/>
<dbReference type="Gene3D" id="1.20.120.850">
    <property type="entry name" value="SWI2/SNF2 ATPases, N-terminal domain"/>
    <property type="match status" value="1"/>
</dbReference>
<evidence type="ECO:0000256" key="8">
    <source>
        <dbReference type="ARBA" id="ARBA00029956"/>
    </source>
</evidence>
<dbReference type="InterPro" id="IPR014001">
    <property type="entry name" value="Helicase_ATP-bd"/>
</dbReference>
<dbReference type="InterPro" id="IPR001650">
    <property type="entry name" value="Helicase_C-like"/>
</dbReference>
<gene>
    <name evidence="13" type="primary">LOC106462551</name>
</gene>
<keyword evidence="3" id="KW-0132">Cell division</keyword>
<dbReference type="PANTHER" id="PTHR45629:SF7">
    <property type="entry name" value="DNA EXCISION REPAIR PROTEIN ERCC-6-RELATED"/>
    <property type="match status" value="1"/>
</dbReference>
<dbReference type="CDD" id="cd18793">
    <property type="entry name" value="SF2_C_SNF"/>
    <property type="match status" value="1"/>
</dbReference>
<evidence type="ECO:0000256" key="4">
    <source>
        <dbReference type="ARBA" id="ARBA00022776"/>
    </source>
</evidence>
<sequence>NIVPKSDHGKEELRSTADVLKLLKKPTATDTVITGESRSQNNCFSQSLQPSKVTESLSVRSNLTEALDTLNSSSNKDERGQVRPEGGTSVSKLDKSDLPTENQGTNESSYYSVMWCKLSKKKHKKWEGDAILIVRRRTAVLKNLEGKEIGRGTGYKVKELESLEDGQTLVVGGKECEIQNPLPEEDYINGKCFQILSSSTPVELPTIKKPFVRPSKPGTQTLIPLISSSKLNPRHPTDGTNALVMPRPSSTHQWQFNKGNLHVVDVVVDPILTAHLRPHQREGVVFLYECIMGMRDFSGQGAILADEMGLGKTLQCITLIWTMYKQGPYGGRPVLKKALIVTPSSLIKNWVKEFRKWLGKDRLSVFAVDQYNKVQDFIRSPLHAVLVISYEMYVRHHDILGQVSFDLLICDEGHRLKNTGIKTTNVINNQPVKRRVLLTGTPVQNDLQEFFSLVEFCNPGVLGTPASFRRLFEDPIIRSNQPSASSEEKFVGEARAAELSHLTSLFVLRRTQEVINKYLPRKVEYVIFCQPTKLQLALYQQILTSRVLQRCLSFRGRAEDSSHLVCISALRKLCNHPHLLYKRAKEILSAGKIEEEEESLYEHILSEFPADFEQHSFEENSGKLRVLSHLMYSLNSSGNNEKIVLVSCFTKTLDILQQMCVQYGYSFLRLDGSTPSANRQELVDSFNAPYSNHSVFLLSSKAGGTGLNLIGASRILLYDIDWNPANDLQAMARVWRDGQKRQVHVYRLLTTGTIEEKIYQRQVTKQGLSGKVVDSKDACKVQFSKEDLKDLFSLQKSSTSTTHDLLGCTCCDTESPSETVLKDDTSHQERLCQLGVSKQVSLVKHTSMADLLKWDHIPGPLDPDTFEDKSLAMASEEITFVFRNKCFETRRDSKLSFSDR</sequence>
<dbReference type="InterPro" id="IPR027417">
    <property type="entry name" value="P-loop_NTPase"/>
</dbReference>
<evidence type="ECO:0000256" key="5">
    <source>
        <dbReference type="ARBA" id="ARBA00022801"/>
    </source>
</evidence>
<evidence type="ECO:0000259" key="10">
    <source>
        <dbReference type="PROSITE" id="PS51192"/>
    </source>
</evidence>
<protein>
    <recommendedName>
        <fullName evidence="2">DNA repair and recombination protein RAD54-like</fullName>
    </recommendedName>
    <alternativeName>
        <fullName evidence="8">Protein okra</fullName>
    </alternativeName>
</protein>